<dbReference type="Proteomes" id="UP001630127">
    <property type="component" value="Unassembled WGS sequence"/>
</dbReference>
<dbReference type="PROSITE" id="PS51257">
    <property type="entry name" value="PROKAR_LIPOPROTEIN"/>
    <property type="match status" value="1"/>
</dbReference>
<evidence type="ECO:0000313" key="4">
    <source>
        <dbReference type="Proteomes" id="UP001630127"/>
    </source>
</evidence>
<evidence type="ECO:0000313" key="3">
    <source>
        <dbReference type="EMBL" id="KAL3535514.1"/>
    </source>
</evidence>
<gene>
    <name evidence="3" type="ORF">ACH5RR_003975</name>
</gene>
<sequence>MMNKKVTMRERLAVVLVILVLGSCGCGIANSQLSPGECNQERRLIENSCRPVAFGGQPSAGCCQLVRVAHVECVCPYVSPKLVALVGAGRLINLVKGCGRPVPPNFKCGSITTPP</sequence>
<dbReference type="AlphaFoldDB" id="A0ABD3AWB1"/>
<organism evidence="3 4">
    <name type="scientific">Cinchona calisaya</name>
    <dbReference type="NCBI Taxonomy" id="153742"/>
    <lineage>
        <taxon>Eukaryota</taxon>
        <taxon>Viridiplantae</taxon>
        <taxon>Streptophyta</taxon>
        <taxon>Embryophyta</taxon>
        <taxon>Tracheophyta</taxon>
        <taxon>Spermatophyta</taxon>
        <taxon>Magnoliopsida</taxon>
        <taxon>eudicotyledons</taxon>
        <taxon>Gunneridae</taxon>
        <taxon>Pentapetalae</taxon>
        <taxon>asterids</taxon>
        <taxon>lamiids</taxon>
        <taxon>Gentianales</taxon>
        <taxon>Rubiaceae</taxon>
        <taxon>Cinchonoideae</taxon>
        <taxon>Cinchoneae</taxon>
        <taxon>Cinchona</taxon>
    </lineage>
</organism>
<evidence type="ECO:0000259" key="2">
    <source>
        <dbReference type="Pfam" id="PF14368"/>
    </source>
</evidence>
<dbReference type="Pfam" id="PF14368">
    <property type="entry name" value="LTP_2"/>
    <property type="match status" value="1"/>
</dbReference>
<proteinExistence type="predicted"/>
<feature type="chain" id="PRO_5044749548" description="Bifunctional inhibitor/plant lipid transfer protein/seed storage helical domain-containing protein" evidence="1">
    <location>
        <begin position="32"/>
        <end position="115"/>
    </location>
</feature>
<dbReference type="Gene3D" id="1.10.110.10">
    <property type="entry name" value="Plant lipid-transfer and hydrophobic proteins"/>
    <property type="match status" value="1"/>
</dbReference>
<dbReference type="PANTHER" id="PTHR33286:SF7">
    <property type="entry name" value="BIFUNCTIONAL INHIBITOR_PLANT LIPID TRANSFER PROTEIN_SEED STORAGE HELICAL DOMAIN-CONTAINING PROTEIN"/>
    <property type="match status" value="1"/>
</dbReference>
<feature type="signal peptide" evidence="1">
    <location>
        <begin position="1"/>
        <end position="31"/>
    </location>
</feature>
<comment type="caution">
    <text evidence="3">The sequence shown here is derived from an EMBL/GenBank/DDBJ whole genome shotgun (WGS) entry which is preliminary data.</text>
</comment>
<protein>
    <recommendedName>
        <fullName evidence="2">Bifunctional inhibitor/plant lipid transfer protein/seed storage helical domain-containing protein</fullName>
    </recommendedName>
</protein>
<accession>A0ABD3AWB1</accession>
<dbReference type="SUPFAM" id="SSF47699">
    <property type="entry name" value="Bifunctional inhibitor/lipid-transfer protein/seed storage 2S albumin"/>
    <property type="match status" value="1"/>
</dbReference>
<dbReference type="InterPro" id="IPR036312">
    <property type="entry name" value="Bifun_inhib/LTP/seed_sf"/>
</dbReference>
<name>A0ABD3AWB1_9GENT</name>
<feature type="domain" description="Bifunctional inhibitor/plant lipid transfer protein/seed storage helical" evidence="2">
    <location>
        <begin position="31"/>
        <end position="108"/>
    </location>
</feature>
<reference evidence="3 4" key="1">
    <citation type="submission" date="2024-11" db="EMBL/GenBank/DDBJ databases">
        <title>A near-complete genome assembly of Cinchona calisaya.</title>
        <authorList>
            <person name="Lian D.C."/>
            <person name="Zhao X.W."/>
            <person name="Wei L."/>
        </authorList>
    </citation>
    <scope>NUCLEOTIDE SEQUENCE [LARGE SCALE GENOMIC DNA]</scope>
    <source>
        <tissue evidence="3">Nenye</tissue>
    </source>
</reference>
<dbReference type="EMBL" id="JBJUIK010000002">
    <property type="protein sequence ID" value="KAL3535514.1"/>
    <property type="molecule type" value="Genomic_DNA"/>
</dbReference>
<keyword evidence="1" id="KW-0732">Signal</keyword>
<dbReference type="PANTHER" id="PTHR33286">
    <property type="entry name" value="BIFUNCTIONAL INHIBITOR/LIPID-TRANSFER PROTEIN/SEED STORAGE 2S ALBUMIN SUPERFAMILY PROTEIN"/>
    <property type="match status" value="1"/>
</dbReference>
<evidence type="ECO:0000256" key="1">
    <source>
        <dbReference type="SAM" id="SignalP"/>
    </source>
</evidence>
<dbReference type="InterPro" id="IPR016140">
    <property type="entry name" value="Bifunc_inhib/LTP/seed_store"/>
</dbReference>
<keyword evidence="4" id="KW-1185">Reference proteome</keyword>